<evidence type="ECO:0000256" key="2">
    <source>
        <dbReference type="RuleBase" id="RU366034"/>
    </source>
</evidence>
<dbReference type="SUPFAM" id="SSF48576">
    <property type="entry name" value="Terpenoid synthases"/>
    <property type="match status" value="1"/>
</dbReference>
<gene>
    <name evidence="3" type="ORF">CSSPTR1EN2_LOCUS6584</name>
</gene>
<protein>
    <recommendedName>
        <fullName evidence="2">Terpene synthase</fullName>
        <ecNumber evidence="2">4.2.3.-</ecNumber>
    </recommendedName>
</protein>
<dbReference type="PANTHER" id="PTHR35201">
    <property type="entry name" value="TERPENE SYNTHASE"/>
    <property type="match status" value="1"/>
</dbReference>
<keyword evidence="2" id="KW-0460">Magnesium</keyword>
<dbReference type="Gene3D" id="1.10.600.10">
    <property type="entry name" value="Farnesyl Diphosphate Synthase"/>
    <property type="match status" value="1"/>
</dbReference>
<dbReference type="EC" id="4.2.3.-" evidence="2"/>
<organism evidence="3 4">
    <name type="scientific">Sphagnum troendelagicum</name>
    <dbReference type="NCBI Taxonomy" id="128251"/>
    <lineage>
        <taxon>Eukaryota</taxon>
        <taxon>Viridiplantae</taxon>
        <taxon>Streptophyta</taxon>
        <taxon>Embryophyta</taxon>
        <taxon>Bryophyta</taxon>
        <taxon>Sphagnophytina</taxon>
        <taxon>Sphagnopsida</taxon>
        <taxon>Sphagnales</taxon>
        <taxon>Sphagnaceae</taxon>
        <taxon>Sphagnum</taxon>
    </lineage>
</organism>
<keyword evidence="4" id="KW-1185">Reference proteome</keyword>
<dbReference type="EMBL" id="OZ019905">
    <property type="protein sequence ID" value="CAK9202792.1"/>
    <property type="molecule type" value="Genomic_DNA"/>
</dbReference>
<name>A0ABP0TRL9_9BRYO</name>
<sequence>MAALLHWTPMILHHAHINGLTVCMRRRHLLQTLELRNSSWRTSQLKAFSRFNGKRAAPSSSASSSVILATSNIHAHGLQTIHDTHMVDNTSNRLGIGHTQTDHNMKEVQQRQQAALDFVVPDFIPLVPFKMNPGLEEANNKALKWAVHNFESFMSPEKFQNLFYQENPHYLAGGVYPDAPISRLDFAIEFLAWLYVLDDQSLLSQKSSLEELVQMQLDIQVVIMAAYPQDKSLQDNLVKCVSNELGHFEFAKDFVEKVVAQATTKHLLGSEYDEHISPIASAFQDLWIRAISLMPKEWSLRFGKIMQQNVFANFLESHNLHHDTCPSVSTYILERRKSGLILPALVLQELLQDVFLPDSIYHSLPMQRLLDATMDVVCWDNDIWSFPKELVAGEMANLVFLISKKEECSYNKAAKIVTEMMVDKCKEMQLAAIDLKEYCKIHEFTTTQKAAIEHYISCCNHWVSASHTFHSQSPRFQVVRA</sequence>
<dbReference type="InterPro" id="IPR034686">
    <property type="entry name" value="Terpene_cyclase-like_2"/>
</dbReference>
<dbReference type="SFLD" id="SFLDS00005">
    <property type="entry name" value="Isoprenoid_Synthase_Type_I"/>
    <property type="match status" value="1"/>
</dbReference>
<comment type="cofactor">
    <cofactor evidence="2">
        <name>Mg(2+)</name>
        <dbReference type="ChEBI" id="CHEBI:18420"/>
    </cofactor>
</comment>
<dbReference type="PANTHER" id="PTHR35201:SF4">
    <property type="entry name" value="BETA-PINACENE SYNTHASE-RELATED"/>
    <property type="match status" value="1"/>
</dbReference>
<keyword evidence="2" id="KW-0479">Metal-binding</keyword>
<evidence type="ECO:0000313" key="4">
    <source>
        <dbReference type="Proteomes" id="UP001497512"/>
    </source>
</evidence>
<dbReference type="SFLD" id="SFLDG01020">
    <property type="entry name" value="Terpene_Cyclase_Like_2"/>
    <property type="match status" value="1"/>
</dbReference>
<dbReference type="InterPro" id="IPR008949">
    <property type="entry name" value="Isoprenoid_synthase_dom_sf"/>
</dbReference>
<proteinExistence type="inferred from homology"/>
<evidence type="ECO:0000256" key="1">
    <source>
        <dbReference type="ARBA" id="ARBA00006333"/>
    </source>
</evidence>
<dbReference type="Pfam" id="PF19086">
    <property type="entry name" value="Terpene_syn_C_2"/>
    <property type="match status" value="1"/>
</dbReference>
<accession>A0ABP0TRL9</accession>
<comment type="similarity">
    <text evidence="1 2">Belongs to the terpene synthase family.</text>
</comment>
<evidence type="ECO:0000313" key="3">
    <source>
        <dbReference type="EMBL" id="CAK9202792.1"/>
    </source>
</evidence>
<dbReference type="Proteomes" id="UP001497512">
    <property type="component" value="Chromosome 13"/>
</dbReference>
<keyword evidence="2" id="KW-0456">Lyase</keyword>
<reference evidence="3" key="1">
    <citation type="submission" date="2024-02" db="EMBL/GenBank/DDBJ databases">
        <authorList>
            <consortium name="ELIXIR-Norway"/>
            <consortium name="Elixir Norway"/>
        </authorList>
    </citation>
    <scope>NUCLEOTIDE SEQUENCE</scope>
</reference>